<keyword evidence="4 10" id="KW-0808">Transferase</keyword>
<feature type="transmembrane region" description="Helical" evidence="8">
    <location>
        <begin position="313"/>
        <end position="333"/>
    </location>
</feature>
<name>A0A0M9U2Q6_9CHLR</name>
<gene>
    <name evidence="10" type="ORF">ATHL_03691</name>
    <name evidence="11" type="ORF">ATHL_03742</name>
    <name evidence="12" type="ORF">DEQ80_06320</name>
</gene>
<dbReference type="GO" id="GO:0009103">
    <property type="term" value="P:lipopolysaccharide biosynthetic process"/>
    <property type="evidence" value="ECO:0007669"/>
    <property type="project" value="UniProtKB-ARBA"/>
</dbReference>
<evidence type="ECO:0000313" key="13">
    <source>
        <dbReference type="Proteomes" id="UP000253922"/>
    </source>
</evidence>
<dbReference type="Proteomes" id="UP000253922">
    <property type="component" value="Unassembled WGS sequence"/>
</dbReference>
<accession>A0A0M9U2Q6</accession>
<dbReference type="Pfam" id="PF13231">
    <property type="entry name" value="PMT_2"/>
    <property type="match status" value="1"/>
</dbReference>
<dbReference type="OrthoDB" id="161253at2"/>
<keyword evidence="6 8" id="KW-1133">Transmembrane helix</keyword>
<evidence type="ECO:0000256" key="6">
    <source>
        <dbReference type="ARBA" id="ARBA00022989"/>
    </source>
</evidence>
<sequence>MNPSMRLRQGLGLAGLVLLVLATRLPFRSEVLYHWDSVNFAYAMKEFNLAREQPQPPGYIVYVWLCRLVDGVFHDAQTTMVSLSILASVFAVLGMYFLGKELYNSRTGWAAALFLAASPLFWFYGEIALPHTLDAMFVIWISLGLLRVMRGERGLIFPVVIGMAIAGGVRQQTLVFLGPLALFAVRKLGLKRLAVAAALGAVLCLAWFVPLIQLSGGLQEYLRIVGAFTDRFQKTTSIFMGAGWGGVRRNAIKLILYSGYGWNILCIPVLAVLVRTLRARRLPRPGERSVFLALWVLPAGLFYLVVHMGQQGLVFVFLPALLLLSAAALDRWLCRQPPFFWAGVVLLVAISGSIFALLPEYPLGAGTQRLLTRQTLQNNDRYFLERFRAIRQSFPPESSSILATNWHHVEFYLPEYRVFHFDVGAKWEVDEGLSENQTRQLVGISDAGEKVILFDAELEPFNRTPERVAWVELSGGDQLAVLPLYNGEKLWIGVDGFGVTGR</sequence>
<dbReference type="PANTHER" id="PTHR33908:SF3">
    <property type="entry name" value="UNDECAPRENYL PHOSPHATE-ALPHA-4-AMINO-4-DEOXY-L-ARABINOSE ARABINOSYL TRANSFERASE"/>
    <property type="match status" value="1"/>
</dbReference>
<feature type="transmembrane region" description="Helical" evidence="8">
    <location>
        <begin position="289"/>
        <end position="306"/>
    </location>
</feature>
<dbReference type="GO" id="GO:0010041">
    <property type="term" value="P:response to iron(III) ion"/>
    <property type="evidence" value="ECO:0007669"/>
    <property type="project" value="TreeGrafter"/>
</dbReference>
<feature type="domain" description="Glycosyltransferase RgtA/B/C/D-like" evidence="9">
    <location>
        <begin position="60"/>
        <end position="211"/>
    </location>
</feature>
<evidence type="ECO:0000313" key="12">
    <source>
        <dbReference type="EMBL" id="HCE17456.1"/>
    </source>
</evidence>
<keyword evidence="5 8" id="KW-0812">Transmembrane</keyword>
<dbReference type="InterPro" id="IPR050297">
    <property type="entry name" value="LipidA_mod_glycosyltrf_83"/>
</dbReference>
<feature type="transmembrane region" description="Helical" evidence="8">
    <location>
        <begin position="107"/>
        <end position="125"/>
    </location>
</feature>
<evidence type="ECO:0000313" key="11">
    <source>
        <dbReference type="EMBL" id="GAP08832.1"/>
    </source>
</evidence>
<dbReference type="RefSeq" id="WP_062196574.1">
    <property type="nucleotide sequence ID" value="NZ_DF967970.1"/>
</dbReference>
<evidence type="ECO:0000256" key="4">
    <source>
        <dbReference type="ARBA" id="ARBA00022679"/>
    </source>
</evidence>
<dbReference type="GO" id="GO:0016763">
    <property type="term" value="F:pentosyltransferase activity"/>
    <property type="evidence" value="ECO:0007669"/>
    <property type="project" value="TreeGrafter"/>
</dbReference>
<evidence type="ECO:0000256" key="2">
    <source>
        <dbReference type="ARBA" id="ARBA00022475"/>
    </source>
</evidence>
<evidence type="ECO:0000256" key="5">
    <source>
        <dbReference type="ARBA" id="ARBA00022692"/>
    </source>
</evidence>
<keyword evidence="2" id="KW-1003">Cell membrane</keyword>
<dbReference type="EMBL" id="DF967970">
    <property type="protein sequence ID" value="GAP08782.1"/>
    <property type="molecule type" value="Genomic_DNA"/>
</dbReference>
<keyword evidence="3" id="KW-0328">Glycosyltransferase</keyword>
<protein>
    <submittedName>
        <fullName evidence="10">4-amino-4-deoxy-L-arabinose transferase</fullName>
    </submittedName>
</protein>
<dbReference type="AlphaFoldDB" id="A0A0M9U2Q6"/>
<feature type="transmembrane region" description="Helical" evidence="8">
    <location>
        <begin position="155"/>
        <end position="173"/>
    </location>
</feature>
<dbReference type="Proteomes" id="UP000264141">
    <property type="component" value="Unassembled WGS sequence"/>
</dbReference>
<evidence type="ECO:0000259" key="9">
    <source>
        <dbReference type="Pfam" id="PF13231"/>
    </source>
</evidence>
<evidence type="ECO:0000256" key="1">
    <source>
        <dbReference type="ARBA" id="ARBA00004651"/>
    </source>
</evidence>
<evidence type="ECO:0000256" key="8">
    <source>
        <dbReference type="SAM" id="Phobius"/>
    </source>
</evidence>
<evidence type="ECO:0000313" key="14">
    <source>
        <dbReference type="Proteomes" id="UP000264141"/>
    </source>
</evidence>
<feature type="transmembrane region" description="Helical" evidence="8">
    <location>
        <begin position="254"/>
        <end position="277"/>
    </location>
</feature>
<evidence type="ECO:0000256" key="3">
    <source>
        <dbReference type="ARBA" id="ARBA00022676"/>
    </source>
</evidence>
<keyword evidence="7 8" id="KW-0472">Membrane</keyword>
<evidence type="ECO:0000313" key="10">
    <source>
        <dbReference type="EMBL" id="GAP08782.1"/>
    </source>
</evidence>
<reference evidence="10" key="1">
    <citation type="journal article" date="2015" name="Genome Announc.">
        <title>Draft Genome Sequences of Anaerolinea thermolimosa IMO-1, Bellilinea caldifistulae GOMI-1, Leptolinea tardivitalis YMTK-2, Levilinea saccharolytica KIBI-1, Longilinea arvoryzae KOME-1, Previously Described as Members of the Class Anaerolineae (Chloroflexi).</title>
        <authorList>
            <person name="Matsuura N."/>
            <person name="Tourlousse M.D."/>
            <person name="Ohashi A."/>
            <person name="Hugenholtz P."/>
            <person name="Sekiguchi Y."/>
        </authorList>
    </citation>
    <scope>NUCLEOTIDE SEQUENCE</scope>
    <source>
        <strain evidence="10">IMO-1</strain>
    </source>
</reference>
<dbReference type="PANTHER" id="PTHR33908">
    <property type="entry name" value="MANNOSYLTRANSFERASE YKCB-RELATED"/>
    <property type="match status" value="1"/>
</dbReference>
<evidence type="ECO:0000256" key="7">
    <source>
        <dbReference type="ARBA" id="ARBA00023136"/>
    </source>
</evidence>
<reference evidence="12 14" key="3">
    <citation type="journal article" date="2018" name="Nat. Biotechnol.">
        <title>A standardized bacterial taxonomy based on genome phylogeny substantially revises the tree of life.</title>
        <authorList>
            <person name="Parks D.H."/>
            <person name="Chuvochina M."/>
            <person name="Waite D.W."/>
            <person name="Rinke C."/>
            <person name="Skarshewski A."/>
            <person name="Chaumeil P.A."/>
            <person name="Hugenholtz P."/>
        </authorList>
    </citation>
    <scope>NUCLEOTIDE SEQUENCE [LARGE SCALE GENOMIC DNA]</scope>
    <source>
        <strain evidence="12">UBA8781</strain>
    </source>
</reference>
<feature type="transmembrane region" description="Helical" evidence="8">
    <location>
        <begin position="131"/>
        <end position="148"/>
    </location>
</feature>
<dbReference type="STRING" id="229919.GCA_001050195_03621"/>
<proteinExistence type="predicted"/>
<feature type="transmembrane region" description="Helical" evidence="8">
    <location>
        <begin position="193"/>
        <end position="214"/>
    </location>
</feature>
<keyword evidence="13" id="KW-1185">Reference proteome</keyword>
<organism evidence="12 14">
    <name type="scientific">Anaerolinea thermolimosa</name>
    <dbReference type="NCBI Taxonomy" id="229919"/>
    <lineage>
        <taxon>Bacteria</taxon>
        <taxon>Bacillati</taxon>
        <taxon>Chloroflexota</taxon>
        <taxon>Anaerolineae</taxon>
        <taxon>Anaerolineales</taxon>
        <taxon>Anaerolineaceae</taxon>
        <taxon>Anaerolinea</taxon>
    </lineage>
</organism>
<feature type="transmembrane region" description="Helical" evidence="8">
    <location>
        <begin position="339"/>
        <end position="358"/>
    </location>
</feature>
<comment type="subcellular location">
    <subcellularLocation>
        <location evidence="1">Cell membrane</location>
        <topology evidence="1">Multi-pass membrane protein</topology>
    </subcellularLocation>
</comment>
<dbReference type="EMBL" id="DF967970">
    <property type="protein sequence ID" value="GAP08832.1"/>
    <property type="molecule type" value="Genomic_DNA"/>
</dbReference>
<dbReference type="GO" id="GO:0005886">
    <property type="term" value="C:plasma membrane"/>
    <property type="evidence" value="ECO:0007669"/>
    <property type="project" value="UniProtKB-SubCell"/>
</dbReference>
<dbReference type="InterPro" id="IPR038731">
    <property type="entry name" value="RgtA/B/C-like"/>
</dbReference>
<dbReference type="EMBL" id="DPBP01000026">
    <property type="protein sequence ID" value="HCE17456.1"/>
    <property type="molecule type" value="Genomic_DNA"/>
</dbReference>
<reference evidence="13" key="2">
    <citation type="submission" date="2015-07" db="EMBL/GenBank/DDBJ databases">
        <title>Draft Genome Sequences of Anaerolinea thermolimosa IMO-1, Bellilinea caldifistulae GOMI-1, Leptolinea tardivitalis YMTK-2, Levilinea saccharolytica KIBI-1,Longilinea arvoryzae KOME-1, Previously Described as Members of the Anaerolineaceae (Chloroflexi).</title>
        <authorList>
            <person name="Sekiguchi Y."/>
            <person name="Ohashi A."/>
            <person name="Matsuura N."/>
            <person name="Tourlousse M.D."/>
        </authorList>
    </citation>
    <scope>NUCLEOTIDE SEQUENCE [LARGE SCALE GENOMIC DNA]</scope>
    <source>
        <strain evidence="13">IMO-1</strain>
    </source>
</reference>
<feature type="transmembrane region" description="Helical" evidence="8">
    <location>
        <begin position="80"/>
        <end position="98"/>
    </location>
</feature>